<name>A0A7V6P8S7_9HYPH</name>
<reference evidence="1 2" key="1">
    <citation type="journal article" date="2020" name="Biotechnol. Biofuels">
        <title>New insights from the biogas microbiome by comprehensive genome-resolved metagenomics of nearly 1600 species originating from multiple anaerobic digesters.</title>
        <authorList>
            <person name="Campanaro S."/>
            <person name="Treu L."/>
            <person name="Rodriguez-R L.M."/>
            <person name="Kovalovszki A."/>
            <person name="Ziels R.M."/>
            <person name="Maus I."/>
            <person name="Zhu X."/>
            <person name="Kougias P.G."/>
            <person name="Basile A."/>
            <person name="Luo G."/>
            <person name="Schluter A."/>
            <person name="Konstantinidis K.T."/>
            <person name="Angelidaki I."/>
        </authorList>
    </citation>
    <scope>NUCLEOTIDE SEQUENCE [LARGE SCALE GENOMIC DNA]</scope>
    <source>
        <strain evidence="1">AS04akNAM_66</strain>
    </source>
</reference>
<organism evidence="1 2">
    <name type="scientific">Brucella intermedia</name>
    <dbReference type="NCBI Taxonomy" id="94625"/>
    <lineage>
        <taxon>Bacteria</taxon>
        <taxon>Pseudomonadati</taxon>
        <taxon>Pseudomonadota</taxon>
        <taxon>Alphaproteobacteria</taxon>
        <taxon>Hyphomicrobiales</taxon>
        <taxon>Brucellaceae</taxon>
        <taxon>Brucella/Ochrobactrum group</taxon>
        <taxon>Brucella</taxon>
    </lineage>
</organism>
<accession>A0A7V6P8S7</accession>
<dbReference type="SUPFAM" id="SSF53756">
    <property type="entry name" value="UDP-Glycosyltransferase/glycogen phosphorylase"/>
    <property type="match status" value="1"/>
</dbReference>
<sequence>MPSPHLVFVTSIVPHGIPTTGYEVANSAVVDGLRRSGAKVTVLGFTWPGVKADAADTVVLGEVEVRTEGAGIRRKIGWVVKSFLTGLTVSSAKLRVLSAQKLREAIGRIGPFDAYVLNGVTLPGAFEDIFKDKPSLFVAHNVEYRSAEENAADARSFIQKFLFAREARILKGLESRLSGTARFVFTFAEDDGPALGLAPDRFATMPLVTPGGMQAAQPRPTRYDLALIGTWTWHPNRIGLEWFLREVKPHLPGDISIAIAGNTPADLVSAWSGVNFVGKVPDATEFVESGALVPLISRAGTGVQLKTIETFELGMPSVATTHSVRGIGNIPANCTIADDPRAFAAAIIERIGKARSGDSQRLDGKAFTRSQIEGMDRAVARGLQALRGENRMTDQA</sequence>
<dbReference type="RefSeq" id="WP_278500011.1">
    <property type="nucleotide sequence ID" value="NZ_CP122439.1"/>
</dbReference>
<gene>
    <name evidence="1" type="ORF">GXX48_01640</name>
</gene>
<dbReference type="Proteomes" id="UP000551563">
    <property type="component" value="Unassembled WGS sequence"/>
</dbReference>
<protein>
    <submittedName>
        <fullName evidence="1">Glycosyltransferase</fullName>
    </submittedName>
</protein>
<dbReference type="Pfam" id="PF13692">
    <property type="entry name" value="Glyco_trans_1_4"/>
    <property type="match status" value="1"/>
</dbReference>
<dbReference type="GO" id="GO:0016740">
    <property type="term" value="F:transferase activity"/>
    <property type="evidence" value="ECO:0007669"/>
    <property type="project" value="UniProtKB-KW"/>
</dbReference>
<evidence type="ECO:0000313" key="1">
    <source>
        <dbReference type="EMBL" id="HHV66341.1"/>
    </source>
</evidence>
<proteinExistence type="predicted"/>
<dbReference type="AlphaFoldDB" id="A0A7V6P8S7"/>
<keyword evidence="1" id="KW-0808">Transferase</keyword>
<evidence type="ECO:0000313" key="2">
    <source>
        <dbReference type="Proteomes" id="UP000551563"/>
    </source>
</evidence>
<dbReference type="EMBL" id="DUMN01000055">
    <property type="protein sequence ID" value="HHV66341.1"/>
    <property type="molecule type" value="Genomic_DNA"/>
</dbReference>
<comment type="caution">
    <text evidence="1">The sequence shown here is derived from an EMBL/GenBank/DDBJ whole genome shotgun (WGS) entry which is preliminary data.</text>
</comment>